<feature type="region of interest" description="Disordered" evidence="1">
    <location>
        <begin position="267"/>
        <end position="443"/>
    </location>
</feature>
<sequence>MKTMENFFIQGLLLSLTTQLVWTLAVNNDETRSQVPTSQGIVGSLYRSAALKASDKEIIDQPGASRGQRCVRCNTGGYGSPYETRGGAGYGTGAVGGYGTSGYGSGAGYGNYADRYYGDYYNRDYYRGREDPQYYGRDQYYGNSYGNYRDRNWYYQPESRYPESRYYGYNRYDDRYYGRTNTYESDPYNYNSYRGNGYDNLNPSYYDAMRDRFQRERSYGYDQYYDRSYERPNRGYYDNRNFRPYDETYRGTAGFDNSGRGYYFANEIENRPPFDPQTPQNYRPQPPPNQYPQSNFYEQAHRPLGPNSIYNKPPSSSQSHHQYSPHTTPLIPPEFYQGKPAQPPSSSSSSSSSSSNTQTVSSNTIGVDTGGSSASNNNKNNSNNELDNKDKVSTSYGGRPQSLGSSYLFERTDDDANTGTGLNPPVASDTKKLESANLEMKTE</sequence>
<protein>
    <submittedName>
        <fullName evidence="3">Uncharacterized protein</fullName>
    </submittedName>
</protein>
<feature type="compositionally biased region" description="Polar residues" evidence="1">
    <location>
        <begin position="356"/>
        <end position="366"/>
    </location>
</feature>
<proteinExistence type="predicted"/>
<feature type="signal peptide" evidence="2">
    <location>
        <begin position="1"/>
        <end position="23"/>
    </location>
</feature>
<dbReference type="Proteomes" id="UP001153620">
    <property type="component" value="Chromosome 1"/>
</dbReference>
<dbReference type="AlphaFoldDB" id="A0A9N9RQM3"/>
<dbReference type="OrthoDB" id="7791068at2759"/>
<feature type="compositionally biased region" description="Low complexity" evidence="1">
    <location>
        <begin position="345"/>
        <end position="355"/>
    </location>
</feature>
<keyword evidence="4" id="KW-1185">Reference proteome</keyword>
<reference evidence="3" key="2">
    <citation type="submission" date="2022-10" db="EMBL/GenBank/DDBJ databases">
        <authorList>
            <consortium name="ENA_rothamsted_submissions"/>
            <consortium name="culmorum"/>
            <person name="King R."/>
        </authorList>
    </citation>
    <scope>NUCLEOTIDE SEQUENCE</scope>
</reference>
<gene>
    <name evidence="3" type="ORF">CHIRRI_LOCUS4261</name>
</gene>
<evidence type="ECO:0000313" key="3">
    <source>
        <dbReference type="EMBL" id="CAG9801330.1"/>
    </source>
</evidence>
<feature type="chain" id="PRO_5040498507" evidence="2">
    <location>
        <begin position="24"/>
        <end position="443"/>
    </location>
</feature>
<feature type="compositionally biased region" description="Low complexity" evidence="1">
    <location>
        <begin position="372"/>
        <end position="384"/>
    </location>
</feature>
<accession>A0A9N9RQM3</accession>
<feature type="compositionally biased region" description="Low complexity" evidence="1">
    <location>
        <begin position="313"/>
        <end position="326"/>
    </location>
</feature>
<organism evidence="3 4">
    <name type="scientific">Chironomus riparius</name>
    <dbReference type="NCBI Taxonomy" id="315576"/>
    <lineage>
        <taxon>Eukaryota</taxon>
        <taxon>Metazoa</taxon>
        <taxon>Ecdysozoa</taxon>
        <taxon>Arthropoda</taxon>
        <taxon>Hexapoda</taxon>
        <taxon>Insecta</taxon>
        <taxon>Pterygota</taxon>
        <taxon>Neoptera</taxon>
        <taxon>Endopterygota</taxon>
        <taxon>Diptera</taxon>
        <taxon>Nematocera</taxon>
        <taxon>Chironomoidea</taxon>
        <taxon>Chironomidae</taxon>
        <taxon>Chironominae</taxon>
        <taxon>Chironomus</taxon>
    </lineage>
</organism>
<keyword evidence="2" id="KW-0732">Signal</keyword>
<reference evidence="3" key="1">
    <citation type="submission" date="2022-01" db="EMBL/GenBank/DDBJ databases">
        <authorList>
            <person name="King R."/>
        </authorList>
    </citation>
    <scope>NUCLEOTIDE SEQUENCE</scope>
</reference>
<evidence type="ECO:0000256" key="1">
    <source>
        <dbReference type="SAM" id="MobiDB-lite"/>
    </source>
</evidence>
<evidence type="ECO:0000313" key="4">
    <source>
        <dbReference type="Proteomes" id="UP001153620"/>
    </source>
</evidence>
<dbReference type="EMBL" id="OU895877">
    <property type="protein sequence ID" value="CAG9801330.1"/>
    <property type="molecule type" value="Genomic_DNA"/>
</dbReference>
<evidence type="ECO:0000256" key="2">
    <source>
        <dbReference type="SAM" id="SignalP"/>
    </source>
</evidence>
<name>A0A9N9RQM3_9DIPT</name>
<feature type="compositionally biased region" description="Basic and acidic residues" evidence="1">
    <location>
        <begin position="429"/>
        <end position="443"/>
    </location>
</feature>